<protein>
    <submittedName>
        <fullName evidence="2">Uncharacterized protein</fullName>
    </submittedName>
</protein>
<keyword evidence="3" id="KW-1185">Reference proteome</keyword>
<reference evidence="2 3" key="1">
    <citation type="submission" date="2018-11" db="EMBL/GenBank/DDBJ databases">
        <title>Genome assembly of Steccherinum ochraceum LE-BIN_3174, the white-rot fungus of the Steccherinaceae family (The Residual Polyporoid clade, Polyporales, Basidiomycota).</title>
        <authorList>
            <person name="Fedorova T.V."/>
            <person name="Glazunova O.A."/>
            <person name="Landesman E.O."/>
            <person name="Moiseenko K.V."/>
            <person name="Psurtseva N.V."/>
            <person name="Savinova O.S."/>
            <person name="Shakhova N.V."/>
            <person name="Tyazhelova T.V."/>
            <person name="Vasina D.V."/>
        </authorList>
    </citation>
    <scope>NUCLEOTIDE SEQUENCE [LARGE SCALE GENOMIC DNA]</scope>
    <source>
        <strain evidence="2 3">LE-BIN_3174</strain>
    </source>
</reference>
<feature type="compositionally biased region" description="Polar residues" evidence="1">
    <location>
        <begin position="246"/>
        <end position="255"/>
    </location>
</feature>
<feature type="region of interest" description="Disordered" evidence="1">
    <location>
        <begin position="50"/>
        <end position="95"/>
    </location>
</feature>
<dbReference type="OrthoDB" id="3266602at2759"/>
<evidence type="ECO:0000256" key="1">
    <source>
        <dbReference type="SAM" id="MobiDB-lite"/>
    </source>
</evidence>
<organism evidence="2 3">
    <name type="scientific">Steccherinum ochraceum</name>
    <dbReference type="NCBI Taxonomy" id="92696"/>
    <lineage>
        <taxon>Eukaryota</taxon>
        <taxon>Fungi</taxon>
        <taxon>Dikarya</taxon>
        <taxon>Basidiomycota</taxon>
        <taxon>Agaricomycotina</taxon>
        <taxon>Agaricomycetes</taxon>
        <taxon>Polyporales</taxon>
        <taxon>Steccherinaceae</taxon>
        <taxon>Steccherinum</taxon>
    </lineage>
</organism>
<proteinExistence type="predicted"/>
<gene>
    <name evidence="2" type="ORF">EIP91_008309</name>
</gene>
<dbReference type="Proteomes" id="UP000292702">
    <property type="component" value="Unassembled WGS sequence"/>
</dbReference>
<dbReference type="AlphaFoldDB" id="A0A4R0R310"/>
<feature type="compositionally biased region" description="Low complexity" evidence="1">
    <location>
        <begin position="78"/>
        <end position="88"/>
    </location>
</feature>
<evidence type="ECO:0000313" key="2">
    <source>
        <dbReference type="EMBL" id="TCD61512.1"/>
    </source>
</evidence>
<accession>A0A4R0R310</accession>
<feature type="compositionally biased region" description="Low complexity" evidence="1">
    <location>
        <begin position="230"/>
        <end position="245"/>
    </location>
</feature>
<feature type="region of interest" description="Disordered" evidence="1">
    <location>
        <begin position="230"/>
        <end position="261"/>
    </location>
</feature>
<comment type="caution">
    <text evidence="2">The sequence shown here is derived from an EMBL/GenBank/DDBJ whole genome shotgun (WGS) entry which is preliminary data.</text>
</comment>
<feature type="compositionally biased region" description="Polar residues" evidence="1">
    <location>
        <begin position="60"/>
        <end position="77"/>
    </location>
</feature>
<sequence>MGRQRSAMYAQLPDGMRLCRMLECGKVIPPVEEYKFKLCPECRVDVGGRLRAKKRPRSPKNGTSPSKTKATNVSPKATSTTTTSTSTSAHPTKWKHIPSHPAVTFPTYQNISFMMKTFHARLEGFLQAQVTYLSLKLAEVEELEKAASGQSGEVVRLVHVNPTYFTFEGEFSVVADPMGGDMTAKIHAVRRAVGEVMSVNFRQDKIFSTVDETVIGRSTCNFDLRIPLSSTSAPAPSEPAPVSKSQQPQASNSLSPDDLTHSHHLELSAGTVAPPLSATPLEYPEAEQEKKTALRRLAGELIVSMSWDRRHRFFPGLRTVVRFCMVG</sequence>
<name>A0A4R0R310_9APHY</name>
<evidence type="ECO:0000313" key="3">
    <source>
        <dbReference type="Proteomes" id="UP000292702"/>
    </source>
</evidence>
<dbReference type="EMBL" id="RWJN01000459">
    <property type="protein sequence ID" value="TCD61512.1"/>
    <property type="molecule type" value="Genomic_DNA"/>
</dbReference>